<keyword evidence="1" id="KW-0812">Transmembrane</keyword>
<evidence type="ECO:0000313" key="2">
    <source>
        <dbReference type="EMBL" id="KAG1899813.1"/>
    </source>
</evidence>
<accession>A0AAD4E4Y2</accession>
<dbReference type="AlphaFoldDB" id="A0AAD4E4Y2"/>
<dbReference type="EMBL" id="JABBWK010000030">
    <property type="protein sequence ID" value="KAG1899813.1"/>
    <property type="molecule type" value="Genomic_DNA"/>
</dbReference>
<evidence type="ECO:0000256" key="1">
    <source>
        <dbReference type="SAM" id="Phobius"/>
    </source>
</evidence>
<reference evidence="2" key="1">
    <citation type="journal article" date="2020" name="New Phytol.">
        <title>Comparative genomics reveals dynamic genome evolution in host specialist ectomycorrhizal fungi.</title>
        <authorList>
            <person name="Lofgren L.A."/>
            <person name="Nguyen N.H."/>
            <person name="Vilgalys R."/>
            <person name="Ruytinx J."/>
            <person name="Liao H.L."/>
            <person name="Branco S."/>
            <person name="Kuo A."/>
            <person name="LaButti K."/>
            <person name="Lipzen A."/>
            <person name="Andreopoulos W."/>
            <person name="Pangilinan J."/>
            <person name="Riley R."/>
            <person name="Hundley H."/>
            <person name="Na H."/>
            <person name="Barry K."/>
            <person name="Grigoriev I.V."/>
            <person name="Stajich J.E."/>
            <person name="Kennedy P.G."/>
        </authorList>
    </citation>
    <scope>NUCLEOTIDE SEQUENCE</scope>
    <source>
        <strain evidence="2">FC203</strain>
    </source>
</reference>
<keyword evidence="3" id="KW-1185">Reference proteome</keyword>
<sequence length="413" mass="44957">MTTPTKLRKKAPSIITQSDFLSQTAGFNNRFSMSSIAALYTSQFAEGFSNNERQASIRASLKHDAHIDGAHYWMKTAGGLHPSYISFNPAVEQTEQRVLTQDDLLEAALQDVFDAITMQDRLDGGISLLIHCGGIEAGPNISPEQVPIDLYITPRELQETGQRIGGDLAVLVQAFAQEFAVPHLHRFMQRCTAENVKPPKHFPATHISPNEPQYLPAPMVATGARIQCSAQAPHVFASALQALSDAKVPNTSSAAIRHGVTSAMQHQIRQWRPADVFLSSRNPGDSLVAGQSDTLRGGTNSVGPALISVGPNTDAVLDRFKLGDEILPKLRVLASTVRSSRWESVFRSPKWDLSYEQASLLSKALLADLQDVPLNHDVVQSPSALAAVLTSILKILGILVFLCALYFFGLLFL</sequence>
<gene>
    <name evidence="2" type="ORF">F5891DRAFT_1189271</name>
</gene>
<keyword evidence="1" id="KW-1133">Transmembrane helix</keyword>
<evidence type="ECO:0000313" key="3">
    <source>
        <dbReference type="Proteomes" id="UP001195769"/>
    </source>
</evidence>
<dbReference type="GeneID" id="64661425"/>
<keyword evidence="1" id="KW-0472">Membrane</keyword>
<proteinExistence type="predicted"/>
<dbReference type="Proteomes" id="UP001195769">
    <property type="component" value="Unassembled WGS sequence"/>
</dbReference>
<name>A0AAD4E4Y2_9AGAM</name>
<protein>
    <submittedName>
        <fullName evidence="2">Uncharacterized protein</fullName>
    </submittedName>
</protein>
<dbReference type="RefSeq" id="XP_041225389.1">
    <property type="nucleotide sequence ID" value="XM_041367127.1"/>
</dbReference>
<comment type="caution">
    <text evidence="2">The sequence shown here is derived from an EMBL/GenBank/DDBJ whole genome shotgun (WGS) entry which is preliminary data.</text>
</comment>
<feature type="transmembrane region" description="Helical" evidence="1">
    <location>
        <begin position="384"/>
        <end position="412"/>
    </location>
</feature>
<organism evidence="2 3">
    <name type="scientific">Suillus fuscotomentosus</name>
    <dbReference type="NCBI Taxonomy" id="1912939"/>
    <lineage>
        <taxon>Eukaryota</taxon>
        <taxon>Fungi</taxon>
        <taxon>Dikarya</taxon>
        <taxon>Basidiomycota</taxon>
        <taxon>Agaricomycotina</taxon>
        <taxon>Agaricomycetes</taxon>
        <taxon>Agaricomycetidae</taxon>
        <taxon>Boletales</taxon>
        <taxon>Suillineae</taxon>
        <taxon>Suillaceae</taxon>
        <taxon>Suillus</taxon>
    </lineage>
</organism>